<feature type="chain" id="PRO_5047047100" description="Exostosin GT47 domain-containing protein" evidence="1">
    <location>
        <begin position="28"/>
        <end position="394"/>
    </location>
</feature>
<evidence type="ECO:0000313" key="3">
    <source>
        <dbReference type="EMBL" id="CAK0876323.1"/>
    </source>
</evidence>
<dbReference type="Pfam" id="PF03016">
    <property type="entry name" value="Exostosin_GT47"/>
    <property type="match status" value="1"/>
</dbReference>
<keyword evidence="1" id="KW-0732">Signal</keyword>
<protein>
    <recommendedName>
        <fullName evidence="2">Exostosin GT47 domain-containing protein</fullName>
    </recommendedName>
</protein>
<feature type="domain" description="Exostosin GT47" evidence="2">
    <location>
        <begin position="213"/>
        <end position="309"/>
    </location>
</feature>
<evidence type="ECO:0000259" key="2">
    <source>
        <dbReference type="Pfam" id="PF03016"/>
    </source>
</evidence>
<evidence type="ECO:0000256" key="1">
    <source>
        <dbReference type="SAM" id="SignalP"/>
    </source>
</evidence>
<dbReference type="Proteomes" id="UP001189429">
    <property type="component" value="Unassembled WGS sequence"/>
</dbReference>
<comment type="caution">
    <text evidence="3">The sequence shown here is derived from an EMBL/GenBank/DDBJ whole genome shotgun (WGS) entry which is preliminary data.</text>
</comment>
<keyword evidence="4" id="KW-1185">Reference proteome</keyword>
<evidence type="ECO:0000313" key="4">
    <source>
        <dbReference type="Proteomes" id="UP001189429"/>
    </source>
</evidence>
<gene>
    <name evidence="3" type="ORF">PCOR1329_LOCUS60745</name>
</gene>
<dbReference type="InterPro" id="IPR040911">
    <property type="entry name" value="Exostosin_GT47"/>
</dbReference>
<accession>A0ABN9VS93</accession>
<sequence>MLARGAPQALVALLLGTSGSPAPDASGGDCTEWSLVWYTHAMSEEHYVTSQLLAGLPVRPPVLSRPLRTIAEAALRSGDPAAAAAAVHGAAPQPAFPAAPWRGPPKQLQAAMVQAAADVAAGMQDCTIAVTRLRMSPKCAASARLAEACQSRGLRCVFVVLGEEGDGCGACQAFYKAAQLVIRNYHNQDCATLGSRVLTVPMGLARPLPEGLRRGGLPASARRWAWSFASQHETRPRTQVARFFQRRFQGQQEHRFRLVYPGEDPEYMATLCDSKFALCPRGNVEDTWRLHEALHCGAIPVVTDGGEYFPRYMPESLTRHFVTAAADLRDGSLEAVVAEIERLLQSPEELLRKQQLLLKAHADFGQEWSRSVLQGVGAVATHRAQAPRSASGEL</sequence>
<feature type="signal peptide" evidence="1">
    <location>
        <begin position="1"/>
        <end position="27"/>
    </location>
</feature>
<name>A0ABN9VS93_9DINO</name>
<proteinExistence type="predicted"/>
<dbReference type="EMBL" id="CAUYUJ010017616">
    <property type="protein sequence ID" value="CAK0876323.1"/>
    <property type="molecule type" value="Genomic_DNA"/>
</dbReference>
<reference evidence="3" key="1">
    <citation type="submission" date="2023-10" db="EMBL/GenBank/DDBJ databases">
        <authorList>
            <person name="Chen Y."/>
            <person name="Shah S."/>
            <person name="Dougan E. K."/>
            <person name="Thang M."/>
            <person name="Chan C."/>
        </authorList>
    </citation>
    <scope>NUCLEOTIDE SEQUENCE [LARGE SCALE GENOMIC DNA]</scope>
</reference>
<organism evidence="3 4">
    <name type="scientific">Prorocentrum cordatum</name>
    <dbReference type="NCBI Taxonomy" id="2364126"/>
    <lineage>
        <taxon>Eukaryota</taxon>
        <taxon>Sar</taxon>
        <taxon>Alveolata</taxon>
        <taxon>Dinophyceae</taxon>
        <taxon>Prorocentrales</taxon>
        <taxon>Prorocentraceae</taxon>
        <taxon>Prorocentrum</taxon>
    </lineage>
</organism>